<protein>
    <recommendedName>
        <fullName evidence="4">Queuosine salvage protein</fullName>
    </recommendedName>
</protein>
<name>A0ABN9XL28_9DINO</name>
<comment type="caution">
    <text evidence="2">The sequence shown here is derived from an EMBL/GenBank/DDBJ whole genome shotgun (WGS) entry which is preliminary data.</text>
</comment>
<feature type="compositionally biased region" description="Low complexity" evidence="1">
    <location>
        <begin position="1"/>
        <end position="22"/>
    </location>
</feature>
<dbReference type="EMBL" id="CAUYUJ010020560">
    <property type="protein sequence ID" value="CAK0899171.1"/>
    <property type="molecule type" value="Genomic_DNA"/>
</dbReference>
<feature type="region of interest" description="Disordered" evidence="1">
    <location>
        <begin position="1"/>
        <end position="34"/>
    </location>
</feature>
<proteinExistence type="predicted"/>
<evidence type="ECO:0000313" key="3">
    <source>
        <dbReference type="Proteomes" id="UP001189429"/>
    </source>
</evidence>
<keyword evidence="3" id="KW-1185">Reference proteome</keyword>
<gene>
    <name evidence="2" type="ORF">PCOR1329_LOCUS76752</name>
</gene>
<feature type="compositionally biased region" description="Basic residues" evidence="1">
    <location>
        <begin position="84"/>
        <end position="101"/>
    </location>
</feature>
<reference evidence="2" key="1">
    <citation type="submission" date="2023-10" db="EMBL/GenBank/DDBJ databases">
        <authorList>
            <person name="Chen Y."/>
            <person name="Shah S."/>
            <person name="Dougan E. K."/>
            <person name="Thang M."/>
            <person name="Chan C."/>
        </authorList>
    </citation>
    <scope>NUCLEOTIDE SEQUENCE [LARGE SCALE GENOMIC DNA]</scope>
</reference>
<feature type="region of interest" description="Disordered" evidence="1">
    <location>
        <begin position="76"/>
        <end position="105"/>
    </location>
</feature>
<evidence type="ECO:0000313" key="2">
    <source>
        <dbReference type="EMBL" id="CAK0899171.1"/>
    </source>
</evidence>
<organism evidence="2 3">
    <name type="scientific">Prorocentrum cordatum</name>
    <dbReference type="NCBI Taxonomy" id="2364126"/>
    <lineage>
        <taxon>Eukaryota</taxon>
        <taxon>Sar</taxon>
        <taxon>Alveolata</taxon>
        <taxon>Dinophyceae</taxon>
        <taxon>Prorocentrales</taxon>
        <taxon>Prorocentraceae</taxon>
        <taxon>Prorocentrum</taxon>
    </lineage>
</organism>
<evidence type="ECO:0008006" key="4">
    <source>
        <dbReference type="Google" id="ProtNLM"/>
    </source>
</evidence>
<dbReference type="Proteomes" id="UP001189429">
    <property type="component" value="Unassembled WGS sequence"/>
</dbReference>
<evidence type="ECO:0000256" key="1">
    <source>
        <dbReference type="SAM" id="MobiDB-lite"/>
    </source>
</evidence>
<sequence length="340" mass="35930">MPPAAGAPAAAAGPRGLQASPLAAPPLPARSAASAPGCRVQAGRRLAHACRPTHAATAAAAAVGAGWAASWRCSRRPGLGPRRPAARSRAARAAAPHRSRGRRDSVAVRAIAEGPGRPGSWDPDDPDEPAFPSGFDWDWGEIYIWGGVTWVMGRDGAGDGNDENEKPMEKVAPRVKQAMWEALSAQYPKAVKEGAFAGTPLSRSLAARRFESLADHALRSTARPEALEIIRSDTTPLLVEPDGVQCAFDLLTGVCGNAKEALELVRKHPGLLVGGTRSMKEGTSLVTATLVDVLFAGRLLDIAEDPRPQAWKLAEIEFYASVAALFKPVMDLVQRRSVVI</sequence>
<accession>A0ABN9XL28</accession>